<keyword evidence="5" id="KW-0418">Kinase</keyword>
<protein>
    <recommendedName>
        <fullName evidence="7">Protein kinase domain-containing protein</fullName>
    </recommendedName>
</protein>
<organism evidence="8 9">
    <name type="scientific">Rehmannia glutinosa</name>
    <name type="common">Chinese foxglove</name>
    <dbReference type="NCBI Taxonomy" id="99300"/>
    <lineage>
        <taxon>Eukaryota</taxon>
        <taxon>Viridiplantae</taxon>
        <taxon>Streptophyta</taxon>
        <taxon>Embryophyta</taxon>
        <taxon>Tracheophyta</taxon>
        <taxon>Spermatophyta</taxon>
        <taxon>Magnoliopsida</taxon>
        <taxon>eudicotyledons</taxon>
        <taxon>Gunneridae</taxon>
        <taxon>Pentapetalae</taxon>
        <taxon>asterids</taxon>
        <taxon>lamiids</taxon>
        <taxon>Lamiales</taxon>
        <taxon>Orobanchaceae</taxon>
        <taxon>Rehmannieae</taxon>
        <taxon>Rehmannia</taxon>
    </lineage>
</organism>
<dbReference type="PANTHER" id="PTHR24056:SF107">
    <property type="entry name" value="CYCLIN-DEPENDENT KINASE 11A-RELATED"/>
    <property type="match status" value="1"/>
</dbReference>
<dbReference type="Gene3D" id="3.30.200.20">
    <property type="entry name" value="Phosphorylase Kinase, domain 1"/>
    <property type="match status" value="1"/>
</dbReference>
<evidence type="ECO:0000313" key="9">
    <source>
        <dbReference type="Proteomes" id="UP001318860"/>
    </source>
</evidence>
<evidence type="ECO:0000256" key="1">
    <source>
        <dbReference type="ARBA" id="ARBA00006485"/>
    </source>
</evidence>
<feature type="domain" description="Protein kinase" evidence="7">
    <location>
        <begin position="43"/>
        <end position="331"/>
    </location>
</feature>
<name>A0ABR0WXE4_REHGL</name>
<evidence type="ECO:0000256" key="5">
    <source>
        <dbReference type="ARBA" id="ARBA00022777"/>
    </source>
</evidence>
<dbReference type="SUPFAM" id="SSF56112">
    <property type="entry name" value="Protein kinase-like (PK-like)"/>
    <property type="match status" value="1"/>
</dbReference>
<dbReference type="PROSITE" id="PS00108">
    <property type="entry name" value="PROTEIN_KINASE_ST"/>
    <property type="match status" value="1"/>
</dbReference>
<dbReference type="EMBL" id="JABTTQ020000007">
    <property type="protein sequence ID" value="KAK6152138.1"/>
    <property type="molecule type" value="Genomic_DNA"/>
</dbReference>
<dbReference type="PROSITE" id="PS50011">
    <property type="entry name" value="PROTEIN_KINASE_DOM"/>
    <property type="match status" value="1"/>
</dbReference>
<evidence type="ECO:0000313" key="8">
    <source>
        <dbReference type="EMBL" id="KAK6152138.1"/>
    </source>
</evidence>
<dbReference type="InterPro" id="IPR000719">
    <property type="entry name" value="Prot_kinase_dom"/>
</dbReference>
<dbReference type="SMART" id="SM00220">
    <property type="entry name" value="S_TKc"/>
    <property type="match status" value="1"/>
</dbReference>
<sequence length="344" mass="39983">MDDNPYAFIIDELLNDDHSHNCFENNNQYDELLNDDHSYQSRYMLLNVISKGSYGIVYRAQDMNTGEIVAVKHEFHGLSRPTLREIRILKSLPRHPSIVQFKDTIVEDRDRVFVVMEYIENDLERLMNVENSRPFTLSEVKCLMKQLLEGLAFLHENGVMHRDLKPSNILINQVRGQLKICDFSLSRYFGKASGSYTPGLVTLWYRAPELLLGAKEYSCAIDMWSVGCIMAELLLKEVLFRGNNEIQQLESIYMLLGTPDHHHITCPRFSSTFHNAKRPYNHELRLKFATATYFSGAPLLTERGFELLEKLLTHDPLKRITARAALHHDWFKEYYGFLNLTDSE</sequence>
<dbReference type="Proteomes" id="UP001318860">
    <property type="component" value="Unassembled WGS sequence"/>
</dbReference>
<reference evidence="8 9" key="1">
    <citation type="journal article" date="2021" name="Comput. Struct. Biotechnol. J.">
        <title>De novo genome assembly of the potent medicinal plant Rehmannia glutinosa using nanopore technology.</title>
        <authorList>
            <person name="Ma L."/>
            <person name="Dong C."/>
            <person name="Song C."/>
            <person name="Wang X."/>
            <person name="Zheng X."/>
            <person name="Niu Y."/>
            <person name="Chen S."/>
            <person name="Feng W."/>
        </authorList>
    </citation>
    <scope>NUCLEOTIDE SEQUENCE [LARGE SCALE GENOMIC DNA]</scope>
    <source>
        <strain evidence="8">DH-2019</strain>
    </source>
</reference>
<keyword evidence="9" id="KW-1185">Reference proteome</keyword>
<evidence type="ECO:0000256" key="3">
    <source>
        <dbReference type="ARBA" id="ARBA00022679"/>
    </source>
</evidence>
<dbReference type="InterPro" id="IPR050108">
    <property type="entry name" value="CDK"/>
</dbReference>
<keyword evidence="6" id="KW-0067">ATP-binding</keyword>
<accession>A0ABR0WXE4</accession>
<dbReference type="InterPro" id="IPR008271">
    <property type="entry name" value="Ser/Thr_kinase_AS"/>
</dbReference>
<evidence type="ECO:0000256" key="6">
    <source>
        <dbReference type="ARBA" id="ARBA00022840"/>
    </source>
</evidence>
<keyword evidence="3" id="KW-0808">Transferase</keyword>
<dbReference type="Pfam" id="PF00069">
    <property type="entry name" value="Pkinase"/>
    <property type="match status" value="1"/>
</dbReference>
<evidence type="ECO:0000256" key="2">
    <source>
        <dbReference type="ARBA" id="ARBA00022527"/>
    </source>
</evidence>
<gene>
    <name evidence="8" type="ORF">DH2020_014773</name>
</gene>
<proteinExistence type="inferred from homology"/>
<keyword evidence="4" id="KW-0547">Nucleotide-binding</keyword>
<evidence type="ECO:0000259" key="7">
    <source>
        <dbReference type="PROSITE" id="PS50011"/>
    </source>
</evidence>
<evidence type="ECO:0000256" key="4">
    <source>
        <dbReference type="ARBA" id="ARBA00022741"/>
    </source>
</evidence>
<dbReference type="Gene3D" id="1.10.510.10">
    <property type="entry name" value="Transferase(Phosphotransferase) domain 1"/>
    <property type="match status" value="1"/>
</dbReference>
<keyword evidence="2" id="KW-0723">Serine/threonine-protein kinase</keyword>
<dbReference type="PANTHER" id="PTHR24056">
    <property type="entry name" value="CELL DIVISION PROTEIN KINASE"/>
    <property type="match status" value="1"/>
</dbReference>
<comment type="caution">
    <text evidence="8">The sequence shown here is derived from an EMBL/GenBank/DDBJ whole genome shotgun (WGS) entry which is preliminary data.</text>
</comment>
<dbReference type="InterPro" id="IPR011009">
    <property type="entry name" value="Kinase-like_dom_sf"/>
</dbReference>
<comment type="similarity">
    <text evidence="1">Belongs to the protein kinase superfamily. CMGC Ser/Thr protein kinase family. CDC2/CDKX subfamily.</text>
</comment>